<name>A0A919P5T2_9CELL</name>
<protein>
    <submittedName>
        <fullName evidence="2">Flavodoxin</fullName>
    </submittedName>
</protein>
<evidence type="ECO:0000313" key="2">
    <source>
        <dbReference type="EMBL" id="GIG23260.1"/>
    </source>
</evidence>
<evidence type="ECO:0000313" key="3">
    <source>
        <dbReference type="Proteomes" id="UP000632740"/>
    </source>
</evidence>
<dbReference type="GO" id="GO:0010181">
    <property type="term" value="F:FMN binding"/>
    <property type="evidence" value="ECO:0007669"/>
    <property type="project" value="InterPro"/>
</dbReference>
<dbReference type="EMBL" id="BONK01000017">
    <property type="protein sequence ID" value="GIG23260.1"/>
    <property type="molecule type" value="Genomic_DNA"/>
</dbReference>
<dbReference type="AlphaFoldDB" id="A0A919P5T2"/>
<dbReference type="PROSITE" id="PS50902">
    <property type="entry name" value="FLAVODOXIN_LIKE"/>
    <property type="match status" value="1"/>
</dbReference>
<sequence length="170" mass="17688">MVLVVESMFGSTLRLAQHVAVGCASMDARCDVIEAGCAVGRVPPDRDLLVLACPTHLRRAPTQRSRAAAATDGPVLSHAGVTDWLATAGLRRGEPVAVFDTRVDARFAGSAAKELARQVRRAGGALVVPPTSFVVVGRHGGPAAGEDDRAYAWGRDLVRTAAAPDPGAEK</sequence>
<proteinExistence type="predicted"/>
<dbReference type="InterPro" id="IPR008254">
    <property type="entry name" value="Flavodoxin/NO_synth"/>
</dbReference>
<dbReference type="Proteomes" id="UP000632740">
    <property type="component" value="Unassembled WGS sequence"/>
</dbReference>
<dbReference type="SUPFAM" id="SSF52218">
    <property type="entry name" value="Flavoproteins"/>
    <property type="match status" value="1"/>
</dbReference>
<evidence type="ECO:0000259" key="1">
    <source>
        <dbReference type="PROSITE" id="PS50902"/>
    </source>
</evidence>
<gene>
    <name evidence="2" type="ORF">Cch01nite_39840</name>
</gene>
<accession>A0A919P5T2</accession>
<keyword evidence="3" id="KW-1185">Reference proteome</keyword>
<dbReference type="Gene3D" id="3.40.50.360">
    <property type="match status" value="1"/>
</dbReference>
<comment type="caution">
    <text evidence="2">The sequence shown here is derived from an EMBL/GenBank/DDBJ whole genome shotgun (WGS) entry which is preliminary data.</text>
</comment>
<dbReference type="InterPro" id="IPR029039">
    <property type="entry name" value="Flavoprotein-like_sf"/>
</dbReference>
<feature type="domain" description="Flavodoxin-like" evidence="1">
    <location>
        <begin position="1"/>
        <end position="158"/>
    </location>
</feature>
<organism evidence="2 3">
    <name type="scientific">Cellulomonas chitinilytica</name>
    <dbReference type="NCBI Taxonomy" id="398759"/>
    <lineage>
        <taxon>Bacteria</taxon>
        <taxon>Bacillati</taxon>
        <taxon>Actinomycetota</taxon>
        <taxon>Actinomycetes</taxon>
        <taxon>Micrococcales</taxon>
        <taxon>Cellulomonadaceae</taxon>
        <taxon>Cellulomonas</taxon>
    </lineage>
</organism>
<reference evidence="2" key="1">
    <citation type="submission" date="2021-01" db="EMBL/GenBank/DDBJ databases">
        <title>Whole genome shotgun sequence of Cellulomonas chitinilytica NBRC 110799.</title>
        <authorList>
            <person name="Komaki H."/>
            <person name="Tamura T."/>
        </authorList>
    </citation>
    <scope>NUCLEOTIDE SEQUENCE</scope>
    <source>
        <strain evidence="2">NBRC 110799</strain>
    </source>
</reference>
<dbReference type="RefSeq" id="WP_203758265.1">
    <property type="nucleotide sequence ID" value="NZ_BONK01000017.1"/>
</dbReference>